<protein>
    <submittedName>
        <fullName evidence="2">Uncharacterized protein</fullName>
    </submittedName>
</protein>
<organism evidence="2 3">
    <name type="scientific">Brassica napus</name>
    <name type="common">Rape</name>
    <dbReference type="NCBI Taxonomy" id="3708"/>
    <lineage>
        <taxon>Eukaryota</taxon>
        <taxon>Viridiplantae</taxon>
        <taxon>Streptophyta</taxon>
        <taxon>Embryophyta</taxon>
        <taxon>Tracheophyta</taxon>
        <taxon>Spermatophyta</taxon>
        <taxon>Magnoliopsida</taxon>
        <taxon>eudicotyledons</taxon>
        <taxon>Gunneridae</taxon>
        <taxon>Pentapetalae</taxon>
        <taxon>rosids</taxon>
        <taxon>malvids</taxon>
        <taxon>Brassicales</taxon>
        <taxon>Brassicaceae</taxon>
        <taxon>Brassiceae</taxon>
        <taxon>Brassica</taxon>
    </lineage>
</organism>
<sequence>EGRNVSCWTRVDRRRKRIERKRNLGLCFSFLGLSAAACSSLRRSLLLPRLLIHERMWTRERSTAHVDAKIRQLRGSVMSGMSGTSAASASNLVRTHEAASSTCPVVSTLVEGGATCLGKTAVDQLAFSVEDGLSLVSVFCLCNGHDDPEEGEAFSVVSFVVVVVFSVYDLGNMATLFKLEDRVELFDVLSFTYLLYFSCLLFFSSYYFQTDDDDLLEERQIKLMMMIFFFFKNL</sequence>
<dbReference type="EMBL" id="JAGKQM010000016">
    <property type="protein sequence ID" value="KAH0872704.1"/>
    <property type="molecule type" value="Genomic_DNA"/>
</dbReference>
<accession>A0ABQ7YXP0</accession>
<evidence type="ECO:0000313" key="2">
    <source>
        <dbReference type="EMBL" id="KAH0872704.1"/>
    </source>
</evidence>
<comment type="caution">
    <text evidence="2">The sequence shown here is derived from an EMBL/GenBank/DDBJ whole genome shotgun (WGS) entry which is preliminary data.</text>
</comment>
<evidence type="ECO:0000313" key="3">
    <source>
        <dbReference type="Proteomes" id="UP000824890"/>
    </source>
</evidence>
<keyword evidence="3" id="KW-1185">Reference proteome</keyword>
<evidence type="ECO:0000256" key="1">
    <source>
        <dbReference type="SAM" id="Phobius"/>
    </source>
</evidence>
<keyword evidence="1" id="KW-0472">Membrane</keyword>
<proteinExistence type="predicted"/>
<feature type="transmembrane region" description="Helical" evidence="1">
    <location>
        <begin position="183"/>
        <end position="208"/>
    </location>
</feature>
<name>A0ABQ7YXP0_BRANA</name>
<gene>
    <name evidence="2" type="ORF">HID58_070066</name>
</gene>
<dbReference type="Proteomes" id="UP000824890">
    <property type="component" value="Unassembled WGS sequence"/>
</dbReference>
<feature type="transmembrane region" description="Helical" evidence="1">
    <location>
        <begin position="23"/>
        <end position="42"/>
    </location>
</feature>
<feature type="non-terminal residue" evidence="2">
    <location>
        <position position="1"/>
    </location>
</feature>
<reference evidence="2 3" key="1">
    <citation type="submission" date="2021-05" db="EMBL/GenBank/DDBJ databases">
        <title>Genome Assembly of Synthetic Allotetraploid Brassica napus Reveals Homoeologous Exchanges between Subgenomes.</title>
        <authorList>
            <person name="Davis J.T."/>
        </authorList>
    </citation>
    <scope>NUCLEOTIDE SEQUENCE [LARGE SCALE GENOMIC DNA]</scope>
    <source>
        <strain evidence="3">cv. Da-Ae</strain>
        <tissue evidence="2">Seedling</tissue>
    </source>
</reference>
<feature type="transmembrane region" description="Helical" evidence="1">
    <location>
        <begin position="153"/>
        <end position="171"/>
    </location>
</feature>
<keyword evidence="1" id="KW-1133">Transmembrane helix</keyword>
<keyword evidence="1" id="KW-0812">Transmembrane</keyword>